<dbReference type="SMART" id="SM00418">
    <property type="entry name" value="HTH_ARSR"/>
    <property type="match status" value="1"/>
</dbReference>
<dbReference type="AlphaFoldDB" id="A0A1G7S9L4"/>
<dbReference type="RefSeq" id="WP_074749710.1">
    <property type="nucleotide sequence ID" value="NZ_CP155619.1"/>
</dbReference>
<proteinExistence type="predicted"/>
<protein>
    <submittedName>
        <fullName evidence="2">Transcriptional regulator, ArsR family</fullName>
    </submittedName>
</protein>
<dbReference type="PROSITE" id="PS50987">
    <property type="entry name" value="HTH_ARSR_2"/>
    <property type="match status" value="1"/>
</dbReference>
<dbReference type="EMBL" id="FNCO01000001">
    <property type="protein sequence ID" value="SDG19634.1"/>
    <property type="molecule type" value="Genomic_DNA"/>
</dbReference>
<organism evidence="2 3">
    <name type="scientific">Pseudomonas abietaniphila</name>
    <dbReference type="NCBI Taxonomy" id="89065"/>
    <lineage>
        <taxon>Bacteria</taxon>
        <taxon>Pseudomonadati</taxon>
        <taxon>Pseudomonadota</taxon>
        <taxon>Gammaproteobacteria</taxon>
        <taxon>Pseudomonadales</taxon>
        <taxon>Pseudomonadaceae</taxon>
        <taxon>Pseudomonas</taxon>
    </lineage>
</organism>
<evidence type="ECO:0000313" key="2">
    <source>
        <dbReference type="EMBL" id="SDG19634.1"/>
    </source>
</evidence>
<dbReference type="SUPFAM" id="SSF46785">
    <property type="entry name" value="Winged helix' DNA-binding domain"/>
    <property type="match status" value="1"/>
</dbReference>
<dbReference type="InterPro" id="IPR036388">
    <property type="entry name" value="WH-like_DNA-bd_sf"/>
</dbReference>
<reference evidence="3" key="1">
    <citation type="submission" date="2016-10" db="EMBL/GenBank/DDBJ databases">
        <authorList>
            <person name="Varghese N."/>
            <person name="Submissions S."/>
        </authorList>
    </citation>
    <scope>NUCLEOTIDE SEQUENCE [LARGE SCALE GENOMIC DNA]</scope>
    <source>
        <strain evidence="3">ATCC 700689</strain>
    </source>
</reference>
<accession>A0A1G7S9L4</accession>
<dbReference type="InterPro" id="IPR001845">
    <property type="entry name" value="HTH_ArsR_DNA-bd_dom"/>
</dbReference>
<dbReference type="OrthoDB" id="5297460at2"/>
<evidence type="ECO:0000313" key="3">
    <source>
        <dbReference type="Proteomes" id="UP000182894"/>
    </source>
</evidence>
<dbReference type="GO" id="GO:0003700">
    <property type="term" value="F:DNA-binding transcription factor activity"/>
    <property type="evidence" value="ECO:0007669"/>
    <property type="project" value="InterPro"/>
</dbReference>
<dbReference type="InterPro" id="IPR036390">
    <property type="entry name" value="WH_DNA-bd_sf"/>
</dbReference>
<dbReference type="PRINTS" id="PR00778">
    <property type="entry name" value="HTHARSR"/>
</dbReference>
<dbReference type="Proteomes" id="UP000182894">
    <property type="component" value="Unassembled WGS sequence"/>
</dbReference>
<sequence length="98" mass="11083">MSTAHQFPLTDLQIALISRALADRRRYQILVQISESTEPVPCAELLKVHPVSAATVSHHTKELERAGLISTIREGKYASFLMQREVLKAYAEQLMQFC</sequence>
<dbReference type="CDD" id="cd00090">
    <property type="entry name" value="HTH_ARSR"/>
    <property type="match status" value="1"/>
</dbReference>
<gene>
    <name evidence="2" type="ORF">SAMN05216605_101389</name>
</gene>
<dbReference type="InterPro" id="IPR011991">
    <property type="entry name" value="ArsR-like_HTH"/>
</dbReference>
<dbReference type="STRING" id="89065.SAMN05216605_101389"/>
<dbReference type="Gene3D" id="1.10.10.10">
    <property type="entry name" value="Winged helix-like DNA-binding domain superfamily/Winged helix DNA-binding domain"/>
    <property type="match status" value="1"/>
</dbReference>
<feature type="domain" description="HTH arsR-type" evidence="1">
    <location>
        <begin position="6"/>
        <end position="98"/>
    </location>
</feature>
<name>A0A1G7S9L4_9PSED</name>
<evidence type="ECO:0000259" key="1">
    <source>
        <dbReference type="PROSITE" id="PS50987"/>
    </source>
</evidence>
<keyword evidence="3" id="KW-1185">Reference proteome</keyword>